<dbReference type="PANTHER" id="PTHR13159">
    <property type="entry name" value="RADIAL SPOKEHEAD-RELATED"/>
    <property type="match status" value="1"/>
</dbReference>
<keyword evidence="5" id="KW-0966">Cell projection</keyword>
<feature type="compositionally biased region" description="Pro residues" evidence="6">
    <location>
        <begin position="217"/>
        <end position="229"/>
    </location>
</feature>
<gene>
    <name evidence="7" type="ORF">BLNAU_17865</name>
</gene>
<feature type="compositionally biased region" description="Acidic residues" evidence="6">
    <location>
        <begin position="511"/>
        <end position="536"/>
    </location>
</feature>
<evidence type="ECO:0000313" key="7">
    <source>
        <dbReference type="EMBL" id="KAK2947231.1"/>
    </source>
</evidence>
<keyword evidence="7" id="KW-0282">Flagellum</keyword>
<evidence type="ECO:0000313" key="8">
    <source>
        <dbReference type="Proteomes" id="UP001281761"/>
    </source>
</evidence>
<evidence type="ECO:0000256" key="6">
    <source>
        <dbReference type="SAM" id="MobiDB-lite"/>
    </source>
</evidence>
<protein>
    <submittedName>
        <fullName evidence="7">Flagellar radial spoke protein 4</fullName>
    </submittedName>
</protein>
<keyword evidence="8" id="KW-1185">Reference proteome</keyword>
<feature type="compositionally biased region" description="Acidic residues" evidence="6">
    <location>
        <begin position="485"/>
        <end position="503"/>
    </location>
</feature>
<feature type="compositionally biased region" description="Acidic residues" evidence="6">
    <location>
        <begin position="171"/>
        <end position="215"/>
    </location>
</feature>
<keyword evidence="2" id="KW-0963">Cytoplasm</keyword>
<feature type="region of interest" description="Disordered" evidence="6">
    <location>
        <begin position="474"/>
        <end position="536"/>
    </location>
</feature>
<comment type="caution">
    <text evidence="7">The sequence shown here is derived from an EMBL/GenBank/DDBJ whole genome shotgun (WGS) entry which is preliminary data.</text>
</comment>
<reference evidence="7 8" key="1">
    <citation type="journal article" date="2022" name="bioRxiv">
        <title>Genomics of Preaxostyla Flagellates Illuminates Evolutionary Transitions and the Path Towards Mitochondrial Loss.</title>
        <authorList>
            <person name="Novak L.V.F."/>
            <person name="Treitli S.C."/>
            <person name="Pyrih J."/>
            <person name="Halakuc P."/>
            <person name="Pipaliya S.V."/>
            <person name="Vacek V."/>
            <person name="Brzon O."/>
            <person name="Soukal P."/>
            <person name="Eme L."/>
            <person name="Dacks J.B."/>
            <person name="Karnkowska A."/>
            <person name="Elias M."/>
            <person name="Hampl V."/>
        </authorList>
    </citation>
    <scope>NUCLEOTIDE SEQUENCE [LARGE SCALE GENOMIC DNA]</scope>
    <source>
        <strain evidence="7">NAU3</strain>
        <tissue evidence="7">Gut</tissue>
    </source>
</reference>
<evidence type="ECO:0000256" key="2">
    <source>
        <dbReference type="ARBA" id="ARBA00022490"/>
    </source>
</evidence>
<evidence type="ECO:0000256" key="3">
    <source>
        <dbReference type="ARBA" id="ARBA00023069"/>
    </source>
</evidence>
<dbReference type="EMBL" id="JARBJD010000207">
    <property type="protein sequence ID" value="KAK2947231.1"/>
    <property type="molecule type" value="Genomic_DNA"/>
</dbReference>
<dbReference type="InterPro" id="IPR006802">
    <property type="entry name" value="Radial_spoke"/>
</dbReference>
<comment type="subcellular location">
    <subcellularLocation>
        <location evidence="1">Cytoplasm</location>
        <location evidence="1">Cytoskeleton</location>
        <location evidence="1">Cilium axoneme</location>
    </subcellularLocation>
</comment>
<sequence>MTATVDETLQLLQTPSADGMSFEDHITELILQIIETHPADSTDRIEDYSEQLRVSGPPKTLEEEEIRTDDRILDRYLKAALEKNKELLKATAPTAGEEQGPSDVALHNPIDEGIHFERLGVGLGQEELLQISLHLRSYFETQPLKSVRLWGKITGLENDYYIAEGEPSGDLGEEEEGEEKGNEEENAEEAREEEEGAEAEEELAQGEPTIEEDPDQPASPPPFNPPPAEDTPAEGREEKSPNQFVYWACTGPTDSWHRLPDITPAMLRGSRLIVRDFTGDLNAPVSKGFPVFEWKEKHFLRAQIARISHSTSIVPVQSLSKGEGEEEEEEGGAKRVQLTVDLLSNLSEWVHSKPPILVQGRVRKYPPQEGEEEEEEEAKKKKKELKLSDLHNCWEGKDEVEPINPDAKPSRIITMDEKIKGTIPAFSIRKDHMLDNTPVLIKSNRWPGAYTIVYGTKTAQWSSLYIGNGRKYTAEPYSLPPPADIPDEYEDMEELIDPTVEDEEKLKPKPEEEEGKEEGEEGGAEEGAEEGEEEES</sequence>
<keyword evidence="3" id="KW-0969">Cilium</keyword>
<dbReference type="Proteomes" id="UP001281761">
    <property type="component" value="Unassembled WGS sequence"/>
</dbReference>
<evidence type="ECO:0000256" key="5">
    <source>
        <dbReference type="ARBA" id="ARBA00023273"/>
    </source>
</evidence>
<dbReference type="PANTHER" id="PTHR13159:SF0">
    <property type="entry name" value="RADIAL SPOKE HEAD 6 HOMOLOG A"/>
    <property type="match status" value="1"/>
</dbReference>
<feature type="region of interest" description="Disordered" evidence="6">
    <location>
        <begin position="163"/>
        <end position="239"/>
    </location>
</feature>
<name>A0ABQ9XAC5_9EUKA</name>
<proteinExistence type="predicted"/>
<evidence type="ECO:0000256" key="4">
    <source>
        <dbReference type="ARBA" id="ARBA00023212"/>
    </source>
</evidence>
<keyword evidence="4" id="KW-0206">Cytoskeleton</keyword>
<evidence type="ECO:0000256" key="1">
    <source>
        <dbReference type="ARBA" id="ARBA00004430"/>
    </source>
</evidence>
<dbReference type="Pfam" id="PF04712">
    <property type="entry name" value="Radial_spoke"/>
    <property type="match status" value="1"/>
</dbReference>
<organism evidence="7 8">
    <name type="scientific">Blattamonas nauphoetae</name>
    <dbReference type="NCBI Taxonomy" id="2049346"/>
    <lineage>
        <taxon>Eukaryota</taxon>
        <taxon>Metamonada</taxon>
        <taxon>Preaxostyla</taxon>
        <taxon>Oxymonadida</taxon>
        <taxon>Blattamonas</taxon>
    </lineage>
</organism>
<accession>A0ABQ9XAC5</accession>